<dbReference type="InterPro" id="IPR014710">
    <property type="entry name" value="RmlC-like_jellyroll"/>
</dbReference>
<name>A0A3Q9J1N7_9MICO</name>
<dbReference type="Gene3D" id="2.60.120.10">
    <property type="entry name" value="Jelly Rolls"/>
    <property type="match status" value="1"/>
</dbReference>
<evidence type="ECO:0000313" key="2">
    <source>
        <dbReference type="EMBL" id="AZS38060.1"/>
    </source>
</evidence>
<dbReference type="InterPro" id="IPR011051">
    <property type="entry name" value="RmlC_Cupin_sf"/>
</dbReference>
<dbReference type="SUPFAM" id="SSF51182">
    <property type="entry name" value="RmlC-like cupins"/>
    <property type="match status" value="1"/>
</dbReference>
<sequence>MSDLEPFAPIDALTAALAYDVVPAAQVVDGGPRTGLLELATVAGAEVGIWELTAGTARDIESDEVFVVIDGRGTLTLETDGGEQHIELSPGVVCRLTAGMTTRWVVPDRLRKVYILGAPGDAPS</sequence>
<accession>A0A3Q9J1N7</accession>
<dbReference type="AlphaFoldDB" id="A0A3Q9J1N7"/>
<gene>
    <name evidence="2" type="ORF">CVS47_02710</name>
</gene>
<dbReference type="RefSeq" id="WP_127096537.1">
    <property type="nucleotide sequence ID" value="NZ_CP031423.1"/>
</dbReference>
<evidence type="ECO:0000313" key="3">
    <source>
        <dbReference type="Proteomes" id="UP000276888"/>
    </source>
</evidence>
<proteinExistence type="predicted"/>
<organism evidence="2 3">
    <name type="scientific">Microbacterium lemovicicum</name>
    <dbReference type="NCBI Taxonomy" id="1072463"/>
    <lineage>
        <taxon>Bacteria</taxon>
        <taxon>Bacillati</taxon>
        <taxon>Actinomycetota</taxon>
        <taxon>Actinomycetes</taxon>
        <taxon>Micrococcales</taxon>
        <taxon>Microbacteriaceae</taxon>
        <taxon>Microbacterium</taxon>
    </lineage>
</organism>
<dbReference type="KEGG" id="mlv:CVS47_02710"/>
<reference evidence="2 3" key="1">
    <citation type="submission" date="2018-08" db="EMBL/GenBank/DDBJ databases">
        <title>Microbacterium lemovicicum sp. nov., a bacterium isolated from a natural uranium-rich soil.</title>
        <authorList>
            <person name="ORTET P."/>
        </authorList>
    </citation>
    <scope>NUCLEOTIDE SEQUENCE [LARGE SCALE GENOMIC DNA]</scope>
    <source>
        <strain evidence="2 3">Viu22</strain>
    </source>
</reference>
<feature type="domain" description="(S)-ureidoglycine aminohydrolase cupin" evidence="1">
    <location>
        <begin position="46"/>
        <end position="114"/>
    </location>
</feature>
<evidence type="ECO:0000259" key="1">
    <source>
        <dbReference type="Pfam" id="PF05899"/>
    </source>
</evidence>
<dbReference type="Proteomes" id="UP000276888">
    <property type="component" value="Chromosome"/>
</dbReference>
<protein>
    <recommendedName>
        <fullName evidence="1">(S)-ureidoglycine aminohydrolase cupin domain-containing protein</fullName>
    </recommendedName>
</protein>
<keyword evidence="3" id="KW-1185">Reference proteome</keyword>
<dbReference type="EMBL" id="CP031423">
    <property type="protein sequence ID" value="AZS38060.1"/>
    <property type="molecule type" value="Genomic_DNA"/>
</dbReference>
<dbReference type="Pfam" id="PF05899">
    <property type="entry name" value="Cupin_3"/>
    <property type="match status" value="1"/>
</dbReference>
<dbReference type="InterPro" id="IPR008579">
    <property type="entry name" value="UGlyAH_Cupin_dom"/>
</dbReference>
<dbReference type="OrthoDB" id="9799053at2"/>